<evidence type="ECO:0000313" key="8">
    <source>
        <dbReference type="Proteomes" id="UP000663464"/>
    </source>
</evidence>
<gene>
    <name evidence="1" type="ORF">FC794_01540</name>
    <name evidence="3" type="ORF">FC871_15485</name>
    <name evidence="2" type="ORF">FC964_03345</name>
    <name evidence="4" type="ORF">JQS73_05955</name>
</gene>
<reference evidence="5 6" key="2">
    <citation type="submission" date="2019-04" db="EMBL/GenBank/DDBJ databases">
        <title>Genome sequencing of Clostridium botulinum Groups I-IV and Clostridium butyricum.</title>
        <authorList>
            <person name="Brunt J."/>
            <person name="Van Vliet A.H.M."/>
            <person name="Stringer S.C."/>
            <person name="Carter A.T."/>
            <person name="Peck M.W."/>
        </authorList>
    </citation>
    <scope>NUCLEOTIDE SEQUENCE [LARGE SCALE GENOMIC DNA]</scope>
    <source>
        <strain evidence="3 6">Colworth BL30</strain>
        <strain evidence="2 7">IFR 15/034</strain>
        <strain evidence="1 5">IFR 18/037</strain>
    </source>
</reference>
<dbReference type="EMBL" id="SWRJ01000001">
    <property type="protein sequence ID" value="NFI20427.1"/>
    <property type="molecule type" value="Genomic_DNA"/>
</dbReference>
<dbReference type="Pfam" id="PF07892">
    <property type="entry name" value="DUF1667"/>
    <property type="match status" value="1"/>
</dbReference>
<dbReference type="OMA" id="CPRGKEW"/>
<proteinExistence type="predicted"/>
<dbReference type="PANTHER" id="PTHR39450">
    <property type="entry name" value="MOLYBDOPTERIN OXIDOREDUCTASE, 4FE-4S CLUSTER-BINDING SUBUNIT"/>
    <property type="match status" value="1"/>
</dbReference>
<dbReference type="EMBL" id="CP069280">
    <property type="protein sequence ID" value="QRI54645.1"/>
    <property type="molecule type" value="Genomic_DNA"/>
</dbReference>
<reference evidence="4 8" key="1">
    <citation type="journal article" date="2014" name="J. Infect. Dis.">
        <title>Molecular characterization of a novel botulinum neurotoxin type H gene.</title>
        <authorList>
            <person name="Dover N."/>
            <person name="Barash J.R."/>
            <person name="Hill K.K."/>
            <person name="Xie G."/>
            <person name="Arnon S.S."/>
        </authorList>
    </citation>
    <scope>NUCLEOTIDE SEQUENCE [LARGE SCALE GENOMIC DNA]</scope>
    <source>
        <strain evidence="4 8">IBCA10-7060</strain>
    </source>
</reference>
<evidence type="ECO:0000313" key="1">
    <source>
        <dbReference type="EMBL" id="NFG15496.1"/>
    </source>
</evidence>
<evidence type="ECO:0000313" key="5">
    <source>
        <dbReference type="Proteomes" id="UP000478995"/>
    </source>
</evidence>
<dbReference type="PANTHER" id="PTHR39450:SF1">
    <property type="entry name" value="DUF1667 DOMAIN-CONTAINING PROTEIN"/>
    <property type="match status" value="1"/>
</dbReference>
<dbReference type="Proteomes" id="UP000480039">
    <property type="component" value="Unassembled WGS sequence"/>
</dbReference>
<accession>A0A0A2HH13</accession>
<name>A0A0A2HH13_CLOBO</name>
<dbReference type="Proteomes" id="UP000482543">
    <property type="component" value="Unassembled WGS sequence"/>
</dbReference>
<evidence type="ECO:0000313" key="2">
    <source>
        <dbReference type="EMBL" id="NFI20427.1"/>
    </source>
</evidence>
<organism evidence="1 5">
    <name type="scientific">Clostridium botulinum</name>
    <dbReference type="NCBI Taxonomy" id="1491"/>
    <lineage>
        <taxon>Bacteria</taxon>
        <taxon>Bacillati</taxon>
        <taxon>Bacillota</taxon>
        <taxon>Clostridia</taxon>
        <taxon>Eubacteriales</taxon>
        <taxon>Clostridiaceae</taxon>
        <taxon>Clostridium</taxon>
    </lineage>
</organism>
<evidence type="ECO:0000313" key="7">
    <source>
        <dbReference type="Proteomes" id="UP000482543"/>
    </source>
</evidence>
<dbReference type="SUPFAM" id="SSF53706">
    <property type="entry name" value="Formate dehydrogenase/DMSO reductase, domains 1-3"/>
    <property type="match status" value="1"/>
</dbReference>
<dbReference type="Proteomes" id="UP000478995">
    <property type="component" value="Unassembled WGS sequence"/>
</dbReference>
<reference evidence="4" key="3">
    <citation type="submission" date="2021-02" db="EMBL/GenBank/DDBJ databases">
        <authorList>
            <person name="Dover N."/>
            <person name="Barash J.R."/>
            <person name="Bell J.M."/>
            <person name="Sylvester M.D."/>
            <person name="Arnon S."/>
        </authorList>
    </citation>
    <scope>NUCLEOTIDE SEQUENCE</scope>
    <source>
        <strain evidence="4">IBCA10-7060</strain>
    </source>
</reference>
<protein>
    <submittedName>
        <fullName evidence="1">DUF1667 domain-containing protein</fullName>
    </submittedName>
</protein>
<evidence type="ECO:0000313" key="6">
    <source>
        <dbReference type="Proteomes" id="UP000480039"/>
    </source>
</evidence>
<dbReference type="RefSeq" id="WP_003399582.1">
    <property type="nucleotide sequence ID" value="NZ_CP013296.1"/>
</dbReference>
<evidence type="ECO:0000313" key="3">
    <source>
        <dbReference type="EMBL" id="NFJ09850.1"/>
    </source>
</evidence>
<dbReference type="GeneID" id="5185325"/>
<sequence length="122" mass="13306">MAVRELICIGCPLGCNLEVEIEDKEVKSVKGNTCPRGKIYAEKECTNPTRILTISVNVENGEEDVVCVKTEKDIPKEKLMECVKILKDTTVQAPIKIGDVIVENIADTGVNVIATKCLGCKN</sequence>
<dbReference type="Proteomes" id="UP000663464">
    <property type="component" value="Chromosome"/>
</dbReference>
<dbReference type="InterPro" id="IPR012460">
    <property type="entry name" value="DUF1667"/>
</dbReference>
<dbReference type="EMBL" id="SWOY01000001">
    <property type="protein sequence ID" value="NFG15496.1"/>
    <property type="molecule type" value="Genomic_DNA"/>
</dbReference>
<dbReference type="Gene3D" id="3.10.530.10">
    <property type="entry name" value="CPE0013-like"/>
    <property type="match status" value="1"/>
</dbReference>
<dbReference type="AlphaFoldDB" id="A0A0A2HH13"/>
<dbReference type="InterPro" id="IPR036593">
    <property type="entry name" value="CPE0013-like_sf"/>
</dbReference>
<dbReference type="EMBL" id="SWQE01000009">
    <property type="protein sequence ID" value="NFJ09850.1"/>
    <property type="molecule type" value="Genomic_DNA"/>
</dbReference>
<evidence type="ECO:0000313" key="4">
    <source>
        <dbReference type="EMBL" id="QRI54645.1"/>
    </source>
</evidence>
<dbReference type="SUPFAM" id="SSF160148">
    <property type="entry name" value="CPE0013-like"/>
    <property type="match status" value="1"/>
</dbReference>